<proteinExistence type="predicted"/>
<dbReference type="EMBL" id="CP036432">
    <property type="protein sequence ID" value="QDV82533.1"/>
    <property type="molecule type" value="Genomic_DNA"/>
</dbReference>
<dbReference type="RefSeq" id="WP_419581065.1">
    <property type="nucleotide sequence ID" value="NZ_CP036432.1"/>
</dbReference>
<gene>
    <name evidence="1" type="ORF">TBK1r_14640</name>
</gene>
<protein>
    <submittedName>
        <fullName evidence="1">Uncharacterized protein</fullName>
    </submittedName>
</protein>
<accession>A0ABX5XKL7</accession>
<keyword evidence="2" id="KW-1185">Reference proteome</keyword>
<dbReference type="Proteomes" id="UP000318081">
    <property type="component" value="Chromosome"/>
</dbReference>
<evidence type="ECO:0000313" key="2">
    <source>
        <dbReference type="Proteomes" id="UP000318081"/>
    </source>
</evidence>
<sequence>MLKDDPINRVDATLSRIGEEAANARPFGGKAVRFFIVFAMLHVLTV</sequence>
<organism evidence="1 2">
    <name type="scientific">Stieleria magnilauensis</name>
    <dbReference type="NCBI Taxonomy" id="2527963"/>
    <lineage>
        <taxon>Bacteria</taxon>
        <taxon>Pseudomonadati</taxon>
        <taxon>Planctomycetota</taxon>
        <taxon>Planctomycetia</taxon>
        <taxon>Pirellulales</taxon>
        <taxon>Pirellulaceae</taxon>
        <taxon>Stieleria</taxon>
    </lineage>
</organism>
<evidence type="ECO:0000313" key="1">
    <source>
        <dbReference type="EMBL" id="QDV82533.1"/>
    </source>
</evidence>
<name>A0ABX5XKL7_9BACT</name>
<reference evidence="1 2" key="1">
    <citation type="submission" date="2019-02" db="EMBL/GenBank/DDBJ databases">
        <title>Deep-cultivation of Planctomycetes and their phenomic and genomic characterization uncovers novel biology.</title>
        <authorList>
            <person name="Wiegand S."/>
            <person name="Jogler M."/>
            <person name="Boedeker C."/>
            <person name="Pinto D."/>
            <person name="Vollmers J."/>
            <person name="Rivas-Marin E."/>
            <person name="Kohn T."/>
            <person name="Peeters S.H."/>
            <person name="Heuer A."/>
            <person name="Rast P."/>
            <person name="Oberbeckmann S."/>
            <person name="Bunk B."/>
            <person name="Jeske O."/>
            <person name="Meyerdierks A."/>
            <person name="Storesund J.E."/>
            <person name="Kallscheuer N."/>
            <person name="Luecker S."/>
            <person name="Lage O.M."/>
            <person name="Pohl T."/>
            <person name="Merkel B.J."/>
            <person name="Hornburger P."/>
            <person name="Mueller R.-W."/>
            <person name="Bruemmer F."/>
            <person name="Labrenz M."/>
            <person name="Spormann A.M."/>
            <person name="Op den Camp H."/>
            <person name="Overmann J."/>
            <person name="Amann R."/>
            <person name="Jetten M.S.M."/>
            <person name="Mascher T."/>
            <person name="Medema M.H."/>
            <person name="Devos D.P."/>
            <person name="Kaster A.-K."/>
            <person name="Ovreas L."/>
            <person name="Rohde M."/>
            <person name="Galperin M.Y."/>
            <person name="Jogler C."/>
        </authorList>
    </citation>
    <scope>NUCLEOTIDE SEQUENCE [LARGE SCALE GENOMIC DNA]</scope>
    <source>
        <strain evidence="1 2">TBK1r</strain>
    </source>
</reference>